<dbReference type="OrthoDB" id="443376at2759"/>
<evidence type="ECO:0000256" key="6">
    <source>
        <dbReference type="ARBA" id="ARBA00023136"/>
    </source>
</evidence>
<dbReference type="InterPro" id="IPR003841">
    <property type="entry name" value="Na/Pi_transpt"/>
</dbReference>
<evidence type="ECO:0000313" key="10">
    <source>
        <dbReference type="EMBL" id="OLP89062.1"/>
    </source>
</evidence>
<dbReference type="GO" id="GO:0005436">
    <property type="term" value="F:sodium:phosphate symporter activity"/>
    <property type="evidence" value="ECO:0007669"/>
    <property type="project" value="InterPro"/>
</dbReference>
<feature type="chain" id="PRO_5010283278" evidence="9">
    <location>
        <begin position="24"/>
        <end position="1440"/>
    </location>
</feature>
<dbReference type="Pfam" id="PF02690">
    <property type="entry name" value="Na_Pi_cotrans"/>
    <property type="match status" value="2"/>
</dbReference>
<keyword evidence="3" id="KW-1003">Cell membrane</keyword>
<keyword evidence="7" id="KW-0175">Coiled coil</keyword>
<dbReference type="Proteomes" id="UP000186817">
    <property type="component" value="Unassembled WGS sequence"/>
</dbReference>
<reference evidence="10 11" key="1">
    <citation type="submission" date="2016-02" db="EMBL/GenBank/DDBJ databases">
        <title>Genome analysis of coral dinoflagellate symbionts highlights evolutionary adaptations to a symbiotic lifestyle.</title>
        <authorList>
            <person name="Aranda M."/>
            <person name="Li Y."/>
            <person name="Liew Y.J."/>
            <person name="Baumgarten S."/>
            <person name="Simakov O."/>
            <person name="Wilson M."/>
            <person name="Piel J."/>
            <person name="Ashoor H."/>
            <person name="Bougouffa S."/>
            <person name="Bajic V.B."/>
            <person name="Ryu T."/>
            <person name="Ravasi T."/>
            <person name="Bayer T."/>
            <person name="Micklem G."/>
            <person name="Kim H."/>
            <person name="Bhak J."/>
            <person name="Lajeunesse T.C."/>
            <person name="Voolstra C.R."/>
        </authorList>
    </citation>
    <scope>NUCLEOTIDE SEQUENCE [LARGE SCALE GENOMIC DNA]</scope>
    <source>
        <strain evidence="10 11">CCMP2467</strain>
    </source>
</reference>
<comment type="caution">
    <text evidence="10">The sequence shown here is derived from an EMBL/GenBank/DDBJ whole genome shotgun (WGS) entry which is preliminary data.</text>
</comment>
<feature type="coiled-coil region" evidence="7">
    <location>
        <begin position="676"/>
        <end position="703"/>
    </location>
</feature>
<accession>A0A1Q9D1L1</accession>
<feature type="transmembrane region" description="Helical" evidence="8">
    <location>
        <begin position="548"/>
        <end position="571"/>
    </location>
</feature>
<evidence type="ECO:0000256" key="3">
    <source>
        <dbReference type="ARBA" id="ARBA00022475"/>
    </source>
</evidence>
<keyword evidence="5 8" id="KW-1133">Transmembrane helix</keyword>
<feature type="transmembrane region" description="Helical" evidence="8">
    <location>
        <begin position="1283"/>
        <end position="1307"/>
    </location>
</feature>
<dbReference type="GO" id="GO:0005886">
    <property type="term" value="C:plasma membrane"/>
    <property type="evidence" value="ECO:0007669"/>
    <property type="project" value="UniProtKB-SubCell"/>
</dbReference>
<evidence type="ECO:0000313" key="11">
    <source>
        <dbReference type="Proteomes" id="UP000186817"/>
    </source>
</evidence>
<evidence type="ECO:0000256" key="1">
    <source>
        <dbReference type="ARBA" id="ARBA00004651"/>
    </source>
</evidence>
<feature type="signal peptide" evidence="9">
    <location>
        <begin position="1"/>
        <end position="23"/>
    </location>
</feature>
<sequence>MRFPLAILAALGAPASSCHFGEGQEFSCTAAADCLTLALNAARVGRHCVSVYLQDPLHLVAAAYVSTLRTVVAGLAEDPLLPLNGSHFLPDFLWNLPPASAAALLAGQGIPLVLPARRAVGTEMEEGSSPAFQALPAELCAAMADDASEWSLVAVSSDSQTLACTGRAIRSLILRMIAVLFALYFFLVGLDLMGRAMVVLGGKGAAELFASAGNPLNGLMIGIMATALVQSSSTSTSIVVGLVGAGQMTVRAAIPVIMGANVGTSITNTIVSIVHAASPTELEHAFAGATVHEMFNLLTVLILLPTEILVGFIRGDGGPLYLVSKAVTEAAMGTGALDVTFSSPTKWIVGPLTDCLLDANKDVVKAVSLGSPAPQEVPASVDTGLCSARLNCAEYFCVSTSMQSAWKKLDLDGFAALTQCSHVLSFPHGCAQSTDCYLEAGKFYAISIENARTLDSGVFARVGDVVGGACGLVLSFVVITGSLLCLVKVLNALLTGWATKMMRRASKTNDYLAVVLGITVTVVVQSSSVTTSTLIPLCAMQVLSVQKMLPITIGANIGTTCTSLMAALAVLKPDTLQIALCHLFFNIFGFLLWFPVPLLRALPVKAACILGFYASCWRMFPAIYVPSTFFALPSLSLALSFLYDRSVVGGVVATALLVMVLAVFVVWWWMGGRYVVVSREIRRERAEQRARELELARESPKEKTLIRSRSNLSTSTQDAQLLVVVESSKEPSATQAVGALQEAAEFDEETIEADVPTESDSLEAARDSLRVEESAVGMLSDLYKLDIGGTVQAEALRDLRATPSQIITSHWRLLPFAFQKTKHFHGRFGVVVGDRAGWYVCMLLAASVKEKTHSVHFFTQYVVPSTGEDADLATLHAANPNRADWVFFPPGTLGDAGFDLSQGRFDLAADAERLRLAARGLSTNGRVVAVIQAGDGCLVLNRGGRATRVYSQAMLEHLLEQWEVEDFVEYPEQARVSFGPCRSRWVVIVLRHRWDRHPASLLSVKRLDVMPKLLYAIHRRQLGVEAKDRNVGQGAWAEELYFRSGIAMGALSEHCRFDNTMGAEPCQRKFGKEAFRHGFEFLMNSVEYLGFTRAISGLRTDINNELLNGAHRLAVALAAGLPAVPSSPTTLHEGLTGGVDQTILLPNLEKVGYRSTAAALLLELVRQQKHPKDYPCDNIVILVHTEFLTRILSHSTESISAPIHRDAPLERRPFPDLRSLHTMPGRGTPLFRLVLQSEKDFFVMKPRLEEISKPPELDSMEDATWDAFTAKLKNLIKRYWNEILPGLGLLPAIIGGSVCTFLAFGSFDSADADSTGSQIAVAYALCIAVACGITAGSNILIKRRNQYLDTQVQELCEDLRSTVHGAFTAEYTVGLVGLACGARSGKRTRERVILISPGMVVMEAVVVREPPAGYAGHAGQATNCVEGVQEQPVITAKVIG</sequence>
<dbReference type="GO" id="GO:0044341">
    <property type="term" value="P:sodium-dependent phosphate transport"/>
    <property type="evidence" value="ECO:0007669"/>
    <property type="project" value="InterPro"/>
</dbReference>
<keyword evidence="9" id="KW-0732">Signal</keyword>
<dbReference type="PANTHER" id="PTHR10010:SF46">
    <property type="entry name" value="SODIUM-DEPENDENT PHOSPHATE TRANSPORT PROTEIN 2B"/>
    <property type="match status" value="1"/>
</dbReference>
<evidence type="ECO:0000256" key="2">
    <source>
        <dbReference type="ARBA" id="ARBA00005808"/>
    </source>
</evidence>
<evidence type="ECO:0000256" key="5">
    <source>
        <dbReference type="ARBA" id="ARBA00022989"/>
    </source>
</evidence>
<comment type="similarity">
    <text evidence="2">Belongs to the SLC34A transporter family.</text>
</comment>
<keyword evidence="11" id="KW-1185">Reference proteome</keyword>
<dbReference type="NCBIfam" id="NF037997">
    <property type="entry name" value="Na_Pi_symport"/>
    <property type="match status" value="2"/>
</dbReference>
<feature type="transmembrane region" description="Helical" evidence="8">
    <location>
        <begin position="465"/>
        <end position="490"/>
    </location>
</feature>
<organism evidence="10 11">
    <name type="scientific">Symbiodinium microadriaticum</name>
    <name type="common">Dinoflagellate</name>
    <name type="synonym">Zooxanthella microadriatica</name>
    <dbReference type="NCBI Taxonomy" id="2951"/>
    <lineage>
        <taxon>Eukaryota</taxon>
        <taxon>Sar</taxon>
        <taxon>Alveolata</taxon>
        <taxon>Dinophyceae</taxon>
        <taxon>Suessiales</taxon>
        <taxon>Symbiodiniaceae</taxon>
        <taxon>Symbiodinium</taxon>
    </lineage>
</organism>
<comment type="subcellular location">
    <subcellularLocation>
        <location evidence="1">Cell membrane</location>
        <topology evidence="1">Multi-pass membrane protein</topology>
    </subcellularLocation>
</comment>
<evidence type="ECO:0000256" key="8">
    <source>
        <dbReference type="SAM" id="Phobius"/>
    </source>
</evidence>
<gene>
    <name evidence="10" type="primary">SLC34A1</name>
    <name evidence="10" type="ORF">AK812_SmicGene29526</name>
</gene>
<evidence type="ECO:0000256" key="9">
    <source>
        <dbReference type="SAM" id="SignalP"/>
    </source>
</evidence>
<evidence type="ECO:0000256" key="4">
    <source>
        <dbReference type="ARBA" id="ARBA00022692"/>
    </source>
</evidence>
<dbReference type="PANTHER" id="PTHR10010">
    <property type="entry name" value="SOLUTE CARRIER FAMILY 34 SODIUM PHOSPHATE , MEMBER 2-RELATED"/>
    <property type="match status" value="1"/>
</dbReference>
<feature type="transmembrane region" description="Helical" evidence="8">
    <location>
        <begin position="172"/>
        <end position="193"/>
    </location>
</feature>
<evidence type="ECO:0000256" key="7">
    <source>
        <dbReference type="SAM" id="Coils"/>
    </source>
</evidence>
<keyword evidence="6 8" id="KW-0472">Membrane</keyword>
<protein>
    <submittedName>
        <fullName evidence="10">Sodium-dependent phosphate transport protein 2A</fullName>
    </submittedName>
</protein>
<feature type="transmembrane region" description="Helical" evidence="8">
    <location>
        <begin position="578"/>
        <end position="596"/>
    </location>
</feature>
<keyword evidence="4 8" id="KW-0812">Transmembrane</keyword>
<feature type="transmembrane region" description="Helical" evidence="8">
    <location>
        <begin position="511"/>
        <end position="528"/>
    </location>
</feature>
<name>A0A1Q9D1L1_SYMMI</name>
<feature type="transmembrane region" description="Helical" evidence="8">
    <location>
        <begin position="1319"/>
        <end position="1341"/>
    </location>
</feature>
<feature type="transmembrane region" description="Helical" evidence="8">
    <location>
        <begin position="649"/>
        <end position="670"/>
    </location>
</feature>
<dbReference type="EMBL" id="LSRX01000779">
    <property type="protein sequence ID" value="OLP89062.1"/>
    <property type="molecule type" value="Genomic_DNA"/>
</dbReference>
<proteinExistence type="inferred from homology"/>